<name>A0A518CJ42_9PLAN</name>
<protein>
    <submittedName>
        <fullName evidence="1">Uncharacterized protein</fullName>
    </submittedName>
</protein>
<dbReference type="AlphaFoldDB" id="A0A518CJ42"/>
<reference evidence="1 2" key="1">
    <citation type="submission" date="2019-02" db="EMBL/GenBank/DDBJ databases">
        <title>Deep-cultivation of Planctomycetes and their phenomic and genomic characterization uncovers novel biology.</title>
        <authorList>
            <person name="Wiegand S."/>
            <person name="Jogler M."/>
            <person name="Boedeker C."/>
            <person name="Pinto D."/>
            <person name="Vollmers J."/>
            <person name="Rivas-Marin E."/>
            <person name="Kohn T."/>
            <person name="Peeters S.H."/>
            <person name="Heuer A."/>
            <person name="Rast P."/>
            <person name="Oberbeckmann S."/>
            <person name="Bunk B."/>
            <person name="Jeske O."/>
            <person name="Meyerdierks A."/>
            <person name="Storesund J.E."/>
            <person name="Kallscheuer N."/>
            <person name="Luecker S."/>
            <person name="Lage O.M."/>
            <person name="Pohl T."/>
            <person name="Merkel B.J."/>
            <person name="Hornburger P."/>
            <person name="Mueller R.-W."/>
            <person name="Bruemmer F."/>
            <person name="Labrenz M."/>
            <person name="Spormann A.M."/>
            <person name="Op den Camp H."/>
            <person name="Overmann J."/>
            <person name="Amann R."/>
            <person name="Jetten M.S.M."/>
            <person name="Mascher T."/>
            <person name="Medema M.H."/>
            <person name="Devos D.P."/>
            <person name="Kaster A.-K."/>
            <person name="Ovreas L."/>
            <person name="Rohde M."/>
            <person name="Galperin M.Y."/>
            <person name="Jogler C."/>
        </authorList>
    </citation>
    <scope>NUCLEOTIDE SEQUENCE [LARGE SCALE GENOMIC DNA]</scope>
    <source>
        <strain evidence="1 2">Pla110</strain>
    </source>
</reference>
<keyword evidence="2" id="KW-1185">Reference proteome</keyword>
<dbReference type="EMBL" id="CP036281">
    <property type="protein sequence ID" value="QDU79249.1"/>
    <property type="molecule type" value="Genomic_DNA"/>
</dbReference>
<accession>A0A518CJ42</accession>
<dbReference type="Proteomes" id="UP000317178">
    <property type="component" value="Chromosome"/>
</dbReference>
<sequence>MANWNSWTKEKKNTWICEVVLRERTRGEKEYLQEEEWVAIPDYSGDWSAAMSLLQHLRTNLSEDHRIHFFQCLSRKCFLKLSSSHLSPEELLLLNSCSYELLWIDPDDIGSAAHEALSSLLEGNSIRTEELEKKLSPLDGPML</sequence>
<proteinExistence type="predicted"/>
<evidence type="ECO:0000313" key="1">
    <source>
        <dbReference type="EMBL" id="QDU79249.1"/>
    </source>
</evidence>
<dbReference type="KEGG" id="plon:Pla110_09550"/>
<evidence type="ECO:0000313" key="2">
    <source>
        <dbReference type="Proteomes" id="UP000317178"/>
    </source>
</evidence>
<gene>
    <name evidence="1" type="ORF">Pla110_09550</name>
</gene>
<dbReference type="RefSeq" id="WP_144993703.1">
    <property type="nucleotide sequence ID" value="NZ_CP036281.1"/>
</dbReference>
<organism evidence="1 2">
    <name type="scientific">Polystyrenella longa</name>
    <dbReference type="NCBI Taxonomy" id="2528007"/>
    <lineage>
        <taxon>Bacteria</taxon>
        <taxon>Pseudomonadati</taxon>
        <taxon>Planctomycetota</taxon>
        <taxon>Planctomycetia</taxon>
        <taxon>Planctomycetales</taxon>
        <taxon>Planctomycetaceae</taxon>
        <taxon>Polystyrenella</taxon>
    </lineage>
</organism>